<dbReference type="GO" id="GO:0005886">
    <property type="term" value="C:plasma membrane"/>
    <property type="evidence" value="ECO:0007669"/>
    <property type="project" value="UniProtKB-SubCell"/>
</dbReference>
<name>A0A1F5YC77_9BACT</name>
<proteinExistence type="inferred from homology"/>
<dbReference type="GO" id="GO:0022857">
    <property type="term" value="F:transmembrane transporter activity"/>
    <property type="evidence" value="ECO:0007669"/>
    <property type="project" value="TreeGrafter"/>
</dbReference>
<evidence type="ECO:0000256" key="3">
    <source>
        <dbReference type="ARBA" id="ARBA00022692"/>
    </source>
</evidence>
<comment type="caution">
    <text evidence="10">The sequence shown here is derived from an EMBL/GenBank/DDBJ whole genome shotgun (WGS) entry which is preliminary data.</text>
</comment>
<feature type="transmembrane region" description="Helical" evidence="7">
    <location>
        <begin position="329"/>
        <end position="350"/>
    </location>
</feature>
<dbReference type="Pfam" id="PF02687">
    <property type="entry name" value="FtsX"/>
    <property type="match status" value="1"/>
</dbReference>
<reference evidence="10 11" key="1">
    <citation type="journal article" date="2016" name="Nat. Commun.">
        <title>Thousands of microbial genomes shed light on interconnected biogeochemical processes in an aquifer system.</title>
        <authorList>
            <person name="Anantharaman K."/>
            <person name="Brown C.T."/>
            <person name="Hug L.A."/>
            <person name="Sharon I."/>
            <person name="Castelle C.J."/>
            <person name="Probst A.J."/>
            <person name="Thomas B.C."/>
            <person name="Singh A."/>
            <person name="Wilkins M.J."/>
            <person name="Karaoz U."/>
            <person name="Brodie E.L."/>
            <person name="Williams K.H."/>
            <person name="Hubbard S.S."/>
            <person name="Banfield J.F."/>
        </authorList>
    </citation>
    <scope>NUCLEOTIDE SEQUENCE [LARGE SCALE GENOMIC DNA]</scope>
</reference>
<evidence type="ECO:0000259" key="9">
    <source>
        <dbReference type="Pfam" id="PF12704"/>
    </source>
</evidence>
<protein>
    <recommendedName>
        <fullName evidence="12">ABC3 transporter permease protein domain-containing protein</fullName>
    </recommendedName>
</protein>
<sequence length="364" mass="39687">MFRLALSNLTHRKMRSAISILALSVGICLFMVLWGLVHGVLNEFTERIRGIGADITVIRSGSNPLLFGSGVLPFKLGEELRQIPDVRTVSPVLIWKATIGQAPYNIFGIEPRQFQDLGGELVFLSGRNIEAPDEMFIDSRIAALEGLKAGDTLSVLGSDFRICGIVRPGVGTRIFMHYKTLSELTSQPDRVSLFFVSAVSPEVVDKLAGEIATRFKGVETQFMANIASSMGNYLKALNEFIRAINYTALIISALVILLSMYTTVVERTREIGILKSLGASRSFILVAIMTEAFLLSILGSLLGILFALGSSAAIEWKFKLLTVEISSGLIINSIFLGFAVGALGALYPAFWASRQDPLQALVYE</sequence>
<dbReference type="EMBL" id="MFIV01000217">
    <property type="protein sequence ID" value="OGF97662.1"/>
    <property type="molecule type" value="Genomic_DNA"/>
</dbReference>
<evidence type="ECO:0000256" key="5">
    <source>
        <dbReference type="ARBA" id="ARBA00023136"/>
    </source>
</evidence>
<organism evidence="10 11">
    <name type="scientific">Candidatus Glassbacteria bacterium GWA2_58_10</name>
    <dbReference type="NCBI Taxonomy" id="1817865"/>
    <lineage>
        <taxon>Bacteria</taxon>
        <taxon>Candidatus Glassiibacteriota</taxon>
    </lineage>
</organism>
<feature type="transmembrane region" description="Helical" evidence="7">
    <location>
        <begin position="20"/>
        <end position="41"/>
    </location>
</feature>
<keyword evidence="3 7" id="KW-0812">Transmembrane</keyword>
<evidence type="ECO:0000256" key="6">
    <source>
        <dbReference type="ARBA" id="ARBA00038076"/>
    </source>
</evidence>
<feature type="domain" description="MacB-like periplasmic core" evidence="9">
    <location>
        <begin position="16"/>
        <end position="212"/>
    </location>
</feature>
<evidence type="ECO:0000259" key="8">
    <source>
        <dbReference type="Pfam" id="PF02687"/>
    </source>
</evidence>
<comment type="subcellular location">
    <subcellularLocation>
        <location evidence="1">Cell membrane</location>
        <topology evidence="1">Multi-pass membrane protein</topology>
    </subcellularLocation>
</comment>
<dbReference type="Pfam" id="PF12704">
    <property type="entry name" value="MacB_PCD"/>
    <property type="match status" value="1"/>
</dbReference>
<feature type="transmembrane region" description="Helical" evidence="7">
    <location>
        <begin position="243"/>
        <end position="262"/>
    </location>
</feature>
<feature type="transmembrane region" description="Helical" evidence="7">
    <location>
        <begin position="283"/>
        <end position="309"/>
    </location>
</feature>
<dbReference type="PANTHER" id="PTHR30572:SF4">
    <property type="entry name" value="ABC TRANSPORTER PERMEASE YTRF"/>
    <property type="match status" value="1"/>
</dbReference>
<evidence type="ECO:0000256" key="7">
    <source>
        <dbReference type="SAM" id="Phobius"/>
    </source>
</evidence>
<dbReference type="InterPro" id="IPR025857">
    <property type="entry name" value="MacB_PCD"/>
</dbReference>
<dbReference type="InterPro" id="IPR050250">
    <property type="entry name" value="Macrolide_Exporter_MacB"/>
</dbReference>
<dbReference type="InterPro" id="IPR003838">
    <property type="entry name" value="ABC3_permease_C"/>
</dbReference>
<keyword evidence="4 7" id="KW-1133">Transmembrane helix</keyword>
<accession>A0A1F5YC77</accession>
<gene>
    <name evidence="10" type="ORF">A2Z86_11605</name>
</gene>
<evidence type="ECO:0000256" key="4">
    <source>
        <dbReference type="ARBA" id="ARBA00022989"/>
    </source>
</evidence>
<dbReference type="AlphaFoldDB" id="A0A1F5YC77"/>
<keyword evidence="5 7" id="KW-0472">Membrane</keyword>
<dbReference type="Proteomes" id="UP000176992">
    <property type="component" value="Unassembled WGS sequence"/>
</dbReference>
<evidence type="ECO:0000313" key="10">
    <source>
        <dbReference type="EMBL" id="OGF97662.1"/>
    </source>
</evidence>
<feature type="domain" description="ABC3 transporter permease C-terminal" evidence="8">
    <location>
        <begin position="246"/>
        <end position="357"/>
    </location>
</feature>
<keyword evidence="2" id="KW-1003">Cell membrane</keyword>
<evidence type="ECO:0000256" key="1">
    <source>
        <dbReference type="ARBA" id="ARBA00004651"/>
    </source>
</evidence>
<comment type="similarity">
    <text evidence="6">Belongs to the ABC-4 integral membrane protein family.</text>
</comment>
<evidence type="ECO:0000313" key="11">
    <source>
        <dbReference type="Proteomes" id="UP000176992"/>
    </source>
</evidence>
<evidence type="ECO:0008006" key="12">
    <source>
        <dbReference type="Google" id="ProtNLM"/>
    </source>
</evidence>
<dbReference type="PANTHER" id="PTHR30572">
    <property type="entry name" value="MEMBRANE COMPONENT OF TRANSPORTER-RELATED"/>
    <property type="match status" value="1"/>
</dbReference>
<evidence type="ECO:0000256" key="2">
    <source>
        <dbReference type="ARBA" id="ARBA00022475"/>
    </source>
</evidence>